<evidence type="ECO:0000256" key="1">
    <source>
        <dbReference type="SAM" id="MobiDB-lite"/>
    </source>
</evidence>
<protein>
    <submittedName>
        <fullName evidence="2">Uncharacterized protein</fullName>
    </submittedName>
</protein>
<name>A0A6V7PPE9_ANACO</name>
<proteinExistence type="predicted"/>
<feature type="compositionally biased region" description="Low complexity" evidence="1">
    <location>
        <begin position="30"/>
        <end position="40"/>
    </location>
</feature>
<sequence>MASLTATASFVAGSRIADRPSVSRRRRRSSVAVAVAVAAAKPQSTQEAASPAPNAGRVDGGSGAGAPPCSRPQRPRFAPSGKGSRPPSRCPSPGPRGEEVLRPDLRYHADGERLPQCGHPSFFAFARHNHHFWDLEILGQIGHLTYLRIIERLETHFSAVLLGPSGLSEIVISSTTLALFPSPPLAVFAS</sequence>
<gene>
    <name evidence="2" type="ORF">CB5_LOCUS15754</name>
</gene>
<accession>A0A6V7PPE9</accession>
<evidence type="ECO:0000313" key="2">
    <source>
        <dbReference type="EMBL" id="CAD1832543.1"/>
    </source>
</evidence>
<dbReference type="EMBL" id="LR862150">
    <property type="protein sequence ID" value="CAD1832543.1"/>
    <property type="molecule type" value="Genomic_DNA"/>
</dbReference>
<organism evidence="2">
    <name type="scientific">Ananas comosus var. bracteatus</name>
    <name type="common">red pineapple</name>
    <dbReference type="NCBI Taxonomy" id="296719"/>
    <lineage>
        <taxon>Eukaryota</taxon>
        <taxon>Viridiplantae</taxon>
        <taxon>Streptophyta</taxon>
        <taxon>Embryophyta</taxon>
        <taxon>Tracheophyta</taxon>
        <taxon>Spermatophyta</taxon>
        <taxon>Magnoliopsida</taxon>
        <taxon>Liliopsida</taxon>
        <taxon>Poales</taxon>
        <taxon>Bromeliaceae</taxon>
        <taxon>Bromelioideae</taxon>
        <taxon>Ananas</taxon>
    </lineage>
</organism>
<reference evidence="2" key="1">
    <citation type="submission" date="2020-07" db="EMBL/GenBank/DDBJ databases">
        <authorList>
            <person name="Lin J."/>
        </authorList>
    </citation>
    <scope>NUCLEOTIDE SEQUENCE</scope>
</reference>
<dbReference type="AlphaFoldDB" id="A0A6V7PPE9"/>
<feature type="region of interest" description="Disordered" evidence="1">
    <location>
        <begin position="1"/>
        <end position="100"/>
    </location>
</feature>